<feature type="compositionally biased region" description="Polar residues" evidence="24">
    <location>
        <begin position="687"/>
        <end position="709"/>
    </location>
</feature>
<keyword evidence="12 23" id="KW-0547">Nucleotide-binding</keyword>
<dbReference type="Proteomes" id="UP000027138">
    <property type="component" value="Unassembled WGS sequence"/>
</dbReference>
<dbReference type="GO" id="GO:0004674">
    <property type="term" value="F:protein serine/threonine kinase activity"/>
    <property type="evidence" value="ECO:0007669"/>
    <property type="project" value="UniProtKB-KW"/>
</dbReference>
<dbReference type="InterPro" id="IPR011009">
    <property type="entry name" value="Kinase-like_dom_sf"/>
</dbReference>
<dbReference type="FunFam" id="1.10.510.10:FF:000240">
    <property type="entry name" value="Lectin-domain containing receptor kinase A4.3"/>
    <property type="match status" value="1"/>
</dbReference>
<keyword evidence="8" id="KW-0808">Transferase</keyword>
<evidence type="ECO:0000256" key="8">
    <source>
        <dbReference type="ARBA" id="ARBA00022679"/>
    </source>
</evidence>
<feature type="transmembrane region" description="Helical" evidence="25">
    <location>
        <begin position="17"/>
        <end position="36"/>
    </location>
</feature>
<comment type="subunit">
    <text evidence="22">Interacts with ABCG40.</text>
</comment>
<evidence type="ECO:0000256" key="17">
    <source>
        <dbReference type="ARBA" id="ARBA00023136"/>
    </source>
</evidence>
<dbReference type="PROSITE" id="PS00308">
    <property type="entry name" value="LECTIN_LEGUME_ALPHA"/>
    <property type="match status" value="1"/>
</dbReference>
<evidence type="ECO:0000313" key="28">
    <source>
        <dbReference type="Proteomes" id="UP000027138"/>
    </source>
</evidence>
<dbReference type="InterPro" id="IPR050528">
    <property type="entry name" value="L-type_Lectin-RKs"/>
</dbReference>
<evidence type="ECO:0000256" key="4">
    <source>
        <dbReference type="ARBA" id="ARBA00010217"/>
    </source>
</evidence>
<evidence type="ECO:0000256" key="23">
    <source>
        <dbReference type="PROSITE-ProRule" id="PRU10141"/>
    </source>
</evidence>
<dbReference type="FunFam" id="3.30.200.20:FF:000168">
    <property type="entry name" value="L-type lectin-domain containing receptor kinase IX.1"/>
    <property type="match status" value="1"/>
</dbReference>
<comment type="subcellular location">
    <subcellularLocation>
        <location evidence="1">Cell membrane</location>
        <topology evidence="1">Single-pass type I membrane protein</topology>
    </subcellularLocation>
</comment>
<keyword evidence="17 25" id="KW-0472">Membrane</keyword>
<dbReference type="CDD" id="cd14066">
    <property type="entry name" value="STKc_IRAK"/>
    <property type="match status" value="1"/>
</dbReference>
<dbReference type="InterPro" id="IPR001220">
    <property type="entry name" value="Legume_lectin_dom"/>
</dbReference>
<comment type="function">
    <text evidence="21">Promotes hydrogen peroxide H(2)O(2) production and cell death.</text>
</comment>
<comment type="similarity">
    <text evidence="3">In the N-terminal section; belongs to the leguminous lectin family.</text>
</comment>
<feature type="binding site" evidence="23">
    <location>
        <position position="413"/>
    </location>
    <ligand>
        <name>ATP</name>
        <dbReference type="ChEBI" id="CHEBI:30616"/>
    </ligand>
</feature>
<comment type="similarity">
    <text evidence="2">Belongs to the leguminous lectin family.</text>
</comment>
<dbReference type="InterPro" id="IPR000985">
    <property type="entry name" value="Lectin_LegA_CS"/>
</dbReference>
<dbReference type="STRING" id="180498.A0A067KUK3"/>
<keyword evidence="10" id="KW-0732">Signal</keyword>
<gene>
    <name evidence="27" type="ORF">JCGZ_09932</name>
</gene>
<evidence type="ECO:0000256" key="6">
    <source>
        <dbReference type="ARBA" id="ARBA00022475"/>
    </source>
</evidence>
<keyword evidence="16 25" id="KW-1133">Transmembrane helix</keyword>
<evidence type="ECO:0000256" key="19">
    <source>
        <dbReference type="ARBA" id="ARBA00023180"/>
    </source>
</evidence>
<dbReference type="GO" id="GO:0009626">
    <property type="term" value="P:plant-type hypersensitive response"/>
    <property type="evidence" value="ECO:0007669"/>
    <property type="project" value="UniProtKB-ARBA"/>
</dbReference>
<evidence type="ECO:0000256" key="11">
    <source>
        <dbReference type="ARBA" id="ARBA00022734"/>
    </source>
</evidence>
<evidence type="ECO:0000256" key="25">
    <source>
        <dbReference type="SAM" id="Phobius"/>
    </source>
</evidence>
<comment type="function">
    <text evidence="20">Involved in resistance response to the pathogenic oomycetes Phytophthora infestans and Phytophthora capsici.</text>
</comment>
<dbReference type="PROSITE" id="PS00107">
    <property type="entry name" value="PROTEIN_KINASE_ATP"/>
    <property type="match status" value="1"/>
</dbReference>
<dbReference type="GO" id="GO:0002229">
    <property type="term" value="P:defense response to oomycetes"/>
    <property type="evidence" value="ECO:0007669"/>
    <property type="project" value="UniProtKB-ARBA"/>
</dbReference>
<name>A0A067KUK3_JATCU</name>
<keyword evidence="15 23" id="KW-0067">ATP-binding</keyword>
<dbReference type="AlphaFoldDB" id="A0A067KUK3"/>
<evidence type="ECO:0000256" key="12">
    <source>
        <dbReference type="ARBA" id="ARBA00022741"/>
    </source>
</evidence>
<organism evidence="27 28">
    <name type="scientific">Jatropha curcas</name>
    <name type="common">Barbados nut</name>
    <dbReference type="NCBI Taxonomy" id="180498"/>
    <lineage>
        <taxon>Eukaryota</taxon>
        <taxon>Viridiplantae</taxon>
        <taxon>Streptophyta</taxon>
        <taxon>Embryophyta</taxon>
        <taxon>Tracheophyta</taxon>
        <taxon>Spermatophyta</taxon>
        <taxon>Magnoliopsida</taxon>
        <taxon>eudicotyledons</taxon>
        <taxon>Gunneridae</taxon>
        <taxon>Pentapetalae</taxon>
        <taxon>rosids</taxon>
        <taxon>fabids</taxon>
        <taxon>Malpighiales</taxon>
        <taxon>Euphorbiaceae</taxon>
        <taxon>Crotonoideae</taxon>
        <taxon>Jatropheae</taxon>
        <taxon>Jatropha</taxon>
    </lineage>
</organism>
<keyword evidence="7" id="KW-0723">Serine/threonine-protein kinase</keyword>
<sequence length="709" mass="78680">MDVFCYSWNSQNNLPNIYFLLYISIFLFFTTSKAFAAPLSFNFPSFDSNHPEIYTERNASVSSEGIELTTNMRDLDQSGSVGRATYIKPLHLWDKASGNLTNFTTHFSFIINSKGKSNYGDGLAFFLAPNGSRVPSNVKAGGGLGLVIDDNSTHALNYSENQFVAVEFDTYQNEWDRPMFDHVGINIRSMKSVATVTWANCVKYGRTTDALITYDASQKILDVIFSQANDFGNEVIQNYLSARVDMAKHLPEWVTFGFSASTGLSYEINRITSWGFNSSSEILDDENASLPSNIAPAPAPPPAKIPQIYKASRGKAGKLAGLSVAACTLIIIAVGFVSYHLRKKRKQVKTCDPTFDVSLEDGFNNGTGPRKFSYNELANATTNFSEGEKLGEGGFGAVYRGFLKELDSYVAVKRVSRGSKQGIKEYIAEVKIISKMRHRNLVKLFGWCHERELLLAYEFMPNGSLDSHLFNVKSLLTWEVRYRIAQGLASAVLYLHEEGDQCVLHRDIKSSNIMLDSNFNAKLGDFGLARLVDHAKGFQTTVLAGTMGYMAPECFTSGKASKESDIYSFGIVALEIACGRRVVEPRLEENQARIVEWVWELYGMGKILEATDPKLCGDFNEQEIERLLIVGLWCVHPDCKFRPTVRQVINLLLTSEAPLPILPPEMPVPTYLAPPSTPKLASPILSDDSTSSNGRLSYTTDSSDTLINC</sequence>
<evidence type="ECO:0000256" key="14">
    <source>
        <dbReference type="ARBA" id="ARBA00022821"/>
    </source>
</evidence>
<evidence type="ECO:0000256" key="15">
    <source>
        <dbReference type="ARBA" id="ARBA00022840"/>
    </source>
</evidence>
<dbReference type="PANTHER" id="PTHR27007">
    <property type="match status" value="1"/>
</dbReference>
<evidence type="ECO:0000256" key="21">
    <source>
        <dbReference type="ARBA" id="ARBA00058818"/>
    </source>
</evidence>
<dbReference type="OrthoDB" id="842456at2759"/>
<keyword evidence="6" id="KW-1003">Cell membrane</keyword>
<dbReference type="PROSITE" id="PS50011">
    <property type="entry name" value="PROTEIN_KINASE_DOM"/>
    <property type="match status" value="1"/>
</dbReference>
<feature type="domain" description="Protein kinase" evidence="26">
    <location>
        <begin position="384"/>
        <end position="662"/>
    </location>
</feature>
<evidence type="ECO:0000256" key="7">
    <source>
        <dbReference type="ARBA" id="ARBA00022527"/>
    </source>
</evidence>
<evidence type="ECO:0000313" key="27">
    <source>
        <dbReference type="EMBL" id="KDP35960.1"/>
    </source>
</evidence>
<dbReference type="Pfam" id="PF00069">
    <property type="entry name" value="Pkinase"/>
    <property type="match status" value="1"/>
</dbReference>
<reference evidence="27 28" key="1">
    <citation type="journal article" date="2014" name="PLoS ONE">
        <title>Global Analysis of Gene Expression Profiles in Physic Nut (Jatropha curcas L.) Seedlings Exposed to Salt Stress.</title>
        <authorList>
            <person name="Zhang L."/>
            <person name="Zhang C."/>
            <person name="Wu P."/>
            <person name="Chen Y."/>
            <person name="Li M."/>
            <person name="Jiang H."/>
            <person name="Wu G."/>
        </authorList>
    </citation>
    <scope>NUCLEOTIDE SEQUENCE [LARGE SCALE GENOMIC DNA]</scope>
    <source>
        <strain evidence="28">cv. GZQX0401</strain>
        <tissue evidence="27">Young leaves</tissue>
    </source>
</reference>
<evidence type="ECO:0000256" key="13">
    <source>
        <dbReference type="ARBA" id="ARBA00022777"/>
    </source>
</evidence>
<evidence type="ECO:0000256" key="22">
    <source>
        <dbReference type="ARBA" id="ARBA00063357"/>
    </source>
</evidence>
<evidence type="ECO:0000259" key="26">
    <source>
        <dbReference type="PROSITE" id="PS50011"/>
    </source>
</evidence>
<dbReference type="Gene3D" id="2.60.120.200">
    <property type="match status" value="1"/>
</dbReference>
<feature type="region of interest" description="Disordered" evidence="24">
    <location>
        <begin position="682"/>
        <end position="709"/>
    </location>
</feature>
<keyword evidence="9 25" id="KW-0812">Transmembrane</keyword>
<dbReference type="CDD" id="cd06899">
    <property type="entry name" value="lectin_legume_LecRK_Arcelin_ConA"/>
    <property type="match status" value="1"/>
</dbReference>
<dbReference type="SUPFAM" id="SSF56112">
    <property type="entry name" value="Protein kinase-like (PK-like)"/>
    <property type="match status" value="1"/>
</dbReference>
<keyword evidence="28" id="KW-1185">Reference proteome</keyword>
<dbReference type="PROSITE" id="PS00307">
    <property type="entry name" value="LECTIN_LEGUME_BETA"/>
    <property type="match status" value="1"/>
</dbReference>
<evidence type="ECO:0000256" key="16">
    <source>
        <dbReference type="ARBA" id="ARBA00022989"/>
    </source>
</evidence>
<evidence type="ECO:0000256" key="20">
    <source>
        <dbReference type="ARBA" id="ARBA00058054"/>
    </source>
</evidence>
<keyword evidence="19" id="KW-0325">Glycoprotein</keyword>
<evidence type="ECO:0000256" key="1">
    <source>
        <dbReference type="ARBA" id="ARBA00004251"/>
    </source>
</evidence>
<dbReference type="KEGG" id="jcu:105636055"/>
<evidence type="ECO:0000256" key="9">
    <source>
        <dbReference type="ARBA" id="ARBA00022692"/>
    </source>
</evidence>
<evidence type="ECO:0000256" key="18">
    <source>
        <dbReference type="ARBA" id="ARBA00023170"/>
    </source>
</evidence>
<dbReference type="SMART" id="SM00220">
    <property type="entry name" value="S_TKc"/>
    <property type="match status" value="1"/>
</dbReference>
<evidence type="ECO:0000256" key="5">
    <source>
        <dbReference type="ARBA" id="ARBA00012513"/>
    </source>
</evidence>
<keyword evidence="18" id="KW-0675">Receptor</keyword>
<dbReference type="EC" id="2.7.11.1" evidence="5"/>
<keyword evidence="14" id="KW-0611">Plant defense</keyword>
<accession>A0A067KUK3</accession>
<evidence type="ECO:0000256" key="2">
    <source>
        <dbReference type="ARBA" id="ARBA00007606"/>
    </source>
</evidence>
<evidence type="ECO:0000256" key="10">
    <source>
        <dbReference type="ARBA" id="ARBA00022729"/>
    </source>
</evidence>
<dbReference type="Gene3D" id="3.30.200.20">
    <property type="entry name" value="Phosphorylase Kinase, domain 1"/>
    <property type="match status" value="1"/>
</dbReference>
<dbReference type="InterPro" id="IPR000719">
    <property type="entry name" value="Prot_kinase_dom"/>
</dbReference>
<protein>
    <recommendedName>
        <fullName evidence="5">non-specific serine/threonine protein kinase</fullName>
        <ecNumber evidence="5">2.7.11.1</ecNumber>
    </recommendedName>
</protein>
<dbReference type="InterPro" id="IPR008271">
    <property type="entry name" value="Ser/Thr_kinase_AS"/>
</dbReference>
<dbReference type="PROSITE" id="PS00108">
    <property type="entry name" value="PROTEIN_KINASE_ST"/>
    <property type="match status" value="1"/>
</dbReference>
<proteinExistence type="inferred from homology"/>
<dbReference type="EMBL" id="KK914463">
    <property type="protein sequence ID" value="KDP35960.1"/>
    <property type="molecule type" value="Genomic_DNA"/>
</dbReference>
<evidence type="ECO:0000256" key="3">
    <source>
        <dbReference type="ARBA" id="ARBA00008536"/>
    </source>
</evidence>
<dbReference type="GO" id="GO:0005886">
    <property type="term" value="C:plasma membrane"/>
    <property type="evidence" value="ECO:0007669"/>
    <property type="project" value="UniProtKB-SubCell"/>
</dbReference>
<keyword evidence="11" id="KW-0430">Lectin</keyword>
<dbReference type="SUPFAM" id="SSF49899">
    <property type="entry name" value="Concanavalin A-like lectins/glucanases"/>
    <property type="match status" value="1"/>
</dbReference>
<evidence type="ECO:0000256" key="24">
    <source>
        <dbReference type="SAM" id="MobiDB-lite"/>
    </source>
</evidence>
<dbReference type="InterPro" id="IPR013320">
    <property type="entry name" value="ConA-like_dom_sf"/>
</dbReference>
<dbReference type="Gene3D" id="1.10.510.10">
    <property type="entry name" value="Transferase(Phosphotransferase) domain 1"/>
    <property type="match status" value="1"/>
</dbReference>
<feature type="transmembrane region" description="Helical" evidence="25">
    <location>
        <begin position="319"/>
        <end position="341"/>
    </location>
</feature>
<keyword evidence="13" id="KW-0418">Kinase</keyword>
<dbReference type="InterPro" id="IPR019825">
    <property type="entry name" value="Lectin_legB_Mn/Ca_BS"/>
</dbReference>
<dbReference type="GO" id="GO:0005524">
    <property type="term" value="F:ATP binding"/>
    <property type="evidence" value="ECO:0007669"/>
    <property type="project" value="UniProtKB-UniRule"/>
</dbReference>
<dbReference type="Pfam" id="PF00139">
    <property type="entry name" value="Lectin_legB"/>
    <property type="match status" value="1"/>
</dbReference>
<dbReference type="FunFam" id="2.60.120.200:FF:000103">
    <property type="entry name" value="L-type lectin-domain containing receptor kinase IX.1"/>
    <property type="match status" value="1"/>
</dbReference>
<comment type="similarity">
    <text evidence="4">In the C-terminal section; belongs to the protein kinase superfamily. Ser/Thr protein kinase family.</text>
</comment>
<dbReference type="InterPro" id="IPR017441">
    <property type="entry name" value="Protein_kinase_ATP_BS"/>
</dbReference>
<dbReference type="GO" id="GO:0030246">
    <property type="term" value="F:carbohydrate binding"/>
    <property type="evidence" value="ECO:0007669"/>
    <property type="project" value="UniProtKB-KW"/>
</dbReference>